<dbReference type="InterPro" id="IPR003593">
    <property type="entry name" value="AAA+_ATPase"/>
</dbReference>
<dbReference type="EMBL" id="ADMD01000007">
    <property type="protein sequence ID" value="EJZ83852.1"/>
    <property type="molecule type" value="Genomic_DNA"/>
</dbReference>
<gene>
    <name evidence="14" type="ORF">HMPREF9451_01374</name>
</gene>
<feature type="region of interest" description="Disordered" evidence="12">
    <location>
        <begin position="707"/>
        <end position="739"/>
    </location>
</feature>
<dbReference type="GO" id="GO:0003677">
    <property type="term" value="F:DNA binding"/>
    <property type="evidence" value="ECO:0007669"/>
    <property type="project" value="InterPro"/>
</dbReference>
<evidence type="ECO:0000256" key="5">
    <source>
        <dbReference type="ARBA" id="ARBA00022705"/>
    </source>
</evidence>
<dbReference type="PRINTS" id="PR00300">
    <property type="entry name" value="CLPPROTEASEA"/>
</dbReference>
<dbReference type="InParanoid" id="K0YJQ9"/>
<dbReference type="InterPro" id="IPR022754">
    <property type="entry name" value="DNA_pol_III_gamma-3"/>
</dbReference>
<evidence type="ECO:0000256" key="7">
    <source>
        <dbReference type="ARBA" id="ARBA00022741"/>
    </source>
</evidence>
<dbReference type="SUPFAM" id="SSF48019">
    <property type="entry name" value="post-AAA+ oligomerization domain-like"/>
    <property type="match status" value="1"/>
</dbReference>
<evidence type="ECO:0000256" key="11">
    <source>
        <dbReference type="ARBA" id="ARBA00049244"/>
    </source>
</evidence>
<feature type="region of interest" description="Disordered" evidence="12">
    <location>
        <begin position="391"/>
        <end position="491"/>
    </location>
</feature>
<evidence type="ECO:0000256" key="4">
    <source>
        <dbReference type="ARBA" id="ARBA00022695"/>
    </source>
</evidence>
<keyword evidence="3" id="KW-0808">Transferase</keyword>
<dbReference type="EC" id="2.7.7.7" evidence="2"/>
<sequence>MAEALYRKYRPQTFEDVVGQTHIERTLKNAIESDKVSHAYLFCGPRGTGKTTTARLLAKALLCEHGPTPSPDGTCEQCLAIAEGNHPDVNELDAASRTGVENVREEIIGRVQYAPTRGRYKIYIIDEVHMLSTAAFNALLKTLEEPPSHVVFVLCTTDPQKVPETIHSRCQRFDFHRLSNDEIVSRLGAVCMAEGVEFEGDALDLAAHRAQGGMRDALTTLEQLIAFGGGKVTLEVAQSVLGSIDATDISTVVNGIVKRDAAMCFTWLSEYVETGADLARFARDLAAYIRDLYVLCLTDGALAVDAPQASRASMAAEAQAFGADRLSYVLRVLGDLNNELRTSTNPRLSFEIALTRMVRPESDLTLEALAARIAALEQLVASGSLSSSAATSVEASRPHESAGSLSVRSSAGSASPIRDQKSISDASRPFEEEGPNPMMMRASSASASSGPARREISQPQTTPQMQASVPPVSGGFRSPEQRPVPSQASPAVVPPATVMHAAAAMDRAAAFRAKLEERRAANAAARQAGATASRPPAFSEGAYAASSTAVSAPEFALRADARGGDVSMPHFDGARDASSAALSREGSDASAAALSQNAPISSGEASADVRAKLSDPSALQRCWKAAIADLKRQRAAYGALLLSARASVSPDGAKLLIEFSQENTFAFSAAQKPDFAQAASAALQAAFGGFVPFEVIQAASAFAPRAAGGQGFGQGGQAPASSAPTSFGGAPSYEDDDRVPYTDADVASYADDVVPYDDADAFSYGEQEAPEEGVALAESPAPAYRAPWDAADSLDASQEVPQKEPASPASSASFGSAESTDAAFEVPSGSDGRVVLGVAGPEPVDPYIVGKKLGFDSMPQPKKRHKGMIDPKGWPERGVDASQSNTPALSQEPAGSQVVCAGGSSSQNATDAAYSRGVAENADAGAEASGQDGAAERDAAGTAFSSPREAGAAASPMGAGAESADTVAVASFGAVPARPNPFASRPMPAGIGAQKPDEQVFSASGLSHGNEMDVADIFGSFGVSFDSVQEE</sequence>
<dbReference type="InterPro" id="IPR012763">
    <property type="entry name" value="DNA_pol_III_sug/sutau_N"/>
</dbReference>
<evidence type="ECO:0000256" key="3">
    <source>
        <dbReference type="ARBA" id="ARBA00022679"/>
    </source>
</evidence>
<accession>K0YJQ9</accession>
<dbReference type="NCBIfam" id="TIGR02397">
    <property type="entry name" value="dnaX_nterm"/>
    <property type="match status" value="1"/>
</dbReference>
<feature type="compositionally biased region" description="Low complexity" evidence="12">
    <location>
        <begin position="949"/>
        <end position="958"/>
    </location>
</feature>
<dbReference type="Gene3D" id="1.10.8.60">
    <property type="match status" value="1"/>
</dbReference>
<name>K0YJQ9_9ACTN</name>
<proteinExistence type="inferred from homology"/>
<evidence type="ECO:0000256" key="12">
    <source>
        <dbReference type="SAM" id="MobiDB-lite"/>
    </source>
</evidence>
<dbReference type="PATRIC" id="fig|742818.3.peg.1443"/>
<dbReference type="Proteomes" id="UP000006069">
    <property type="component" value="Unassembled WGS sequence"/>
</dbReference>
<dbReference type="GO" id="GO:0046872">
    <property type="term" value="F:metal ion binding"/>
    <property type="evidence" value="ECO:0007669"/>
    <property type="project" value="UniProtKB-KW"/>
</dbReference>
<dbReference type="Pfam" id="PF13177">
    <property type="entry name" value="DNA_pol3_delta2"/>
    <property type="match status" value="1"/>
</dbReference>
<dbReference type="InterPro" id="IPR001270">
    <property type="entry name" value="ClpA/B"/>
</dbReference>
<dbReference type="NCBIfam" id="NF004046">
    <property type="entry name" value="PRK05563.1"/>
    <property type="match status" value="1"/>
</dbReference>
<evidence type="ECO:0000256" key="2">
    <source>
        <dbReference type="ARBA" id="ARBA00012417"/>
    </source>
</evidence>
<protein>
    <recommendedName>
        <fullName evidence="2">DNA-directed DNA polymerase</fullName>
        <ecNumber evidence="2">2.7.7.7</ecNumber>
    </recommendedName>
</protein>
<dbReference type="FunFam" id="1.10.8.60:FF:000013">
    <property type="entry name" value="DNA polymerase III subunit gamma/tau"/>
    <property type="match status" value="1"/>
</dbReference>
<dbReference type="Pfam" id="PF22608">
    <property type="entry name" value="DNAX_ATPase_lid"/>
    <property type="match status" value="1"/>
</dbReference>
<comment type="catalytic activity">
    <reaction evidence="11">
        <text>DNA(n) + a 2'-deoxyribonucleoside 5'-triphosphate = DNA(n+1) + diphosphate</text>
        <dbReference type="Rhea" id="RHEA:22508"/>
        <dbReference type="Rhea" id="RHEA-COMP:17339"/>
        <dbReference type="Rhea" id="RHEA-COMP:17340"/>
        <dbReference type="ChEBI" id="CHEBI:33019"/>
        <dbReference type="ChEBI" id="CHEBI:61560"/>
        <dbReference type="ChEBI" id="CHEBI:173112"/>
        <dbReference type="EC" id="2.7.7.7"/>
    </reaction>
</comment>
<dbReference type="OrthoDB" id="9810148at2"/>
<dbReference type="RefSeq" id="WP_009139571.1">
    <property type="nucleotide sequence ID" value="NZ_JH815198.1"/>
</dbReference>
<feature type="compositionally biased region" description="Basic and acidic residues" evidence="12">
    <location>
        <begin position="867"/>
        <end position="879"/>
    </location>
</feature>
<keyword evidence="9" id="KW-0067">ATP-binding</keyword>
<evidence type="ECO:0000256" key="9">
    <source>
        <dbReference type="ARBA" id="ARBA00022840"/>
    </source>
</evidence>
<keyword evidence="10" id="KW-0239">DNA-directed DNA polymerase</keyword>
<dbReference type="GO" id="GO:0005524">
    <property type="term" value="F:ATP binding"/>
    <property type="evidence" value="ECO:0007669"/>
    <property type="project" value="UniProtKB-KW"/>
</dbReference>
<dbReference type="InterPro" id="IPR045085">
    <property type="entry name" value="HLD_clamp_pol_III_gamma_tau"/>
</dbReference>
<dbReference type="HOGENOM" id="CLU_006229_0_6_11"/>
<evidence type="ECO:0000259" key="13">
    <source>
        <dbReference type="SMART" id="SM00382"/>
    </source>
</evidence>
<dbReference type="InterPro" id="IPR027417">
    <property type="entry name" value="P-loop_NTPase"/>
</dbReference>
<comment type="similarity">
    <text evidence="1">Belongs to the DnaX/STICHEL family.</text>
</comment>
<keyword evidence="7" id="KW-0547">Nucleotide-binding</keyword>
<evidence type="ECO:0000256" key="6">
    <source>
        <dbReference type="ARBA" id="ARBA00022723"/>
    </source>
</evidence>
<dbReference type="Gene3D" id="1.20.272.10">
    <property type="match status" value="1"/>
</dbReference>
<keyword evidence="15" id="KW-1185">Reference proteome</keyword>
<reference evidence="14 15" key="1">
    <citation type="submission" date="2012-08" db="EMBL/GenBank/DDBJ databases">
        <title>The Genome Sequence of Slackia piriformis YIT 12062.</title>
        <authorList>
            <consortium name="The Broad Institute Genome Sequencing Platform"/>
            <person name="Earl A."/>
            <person name="Ward D."/>
            <person name="Feldgarden M."/>
            <person name="Gevers D."/>
            <person name="Morotomi M."/>
            <person name="Walker B."/>
            <person name="Young S.K."/>
            <person name="Zeng Q."/>
            <person name="Gargeya S."/>
            <person name="Fitzgerald M."/>
            <person name="Haas B."/>
            <person name="Abouelleil A."/>
            <person name="Alvarado L."/>
            <person name="Arachchi H.M."/>
            <person name="Berlin A.M."/>
            <person name="Chapman S.B."/>
            <person name="Goldberg J."/>
            <person name="Griggs A."/>
            <person name="Gujja S."/>
            <person name="Hansen M."/>
            <person name="Howarth C."/>
            <person name="Imamovic A."/>
            <person name="Larimer J."/>
            <person name="McCowen C."/>
            <person name="Montmayeur A."/>
            <person name="Murphy C."/>
            <person name="Neiman D."/>
            <person name="Pearson M."/>
            <person name="Priest M."/>
            <person name="Roberts A."/>
            <person name="Saif S."/>
            <person name="Shea T."/>
            <person name="Sisk P."/>
            <person name="Sykes S."/>
            <person name="Wortman J."/>
            <person name="Nusbaum C."/>
            <person name="Birren B."/>
        </authorList>
    </citation>
    <scope>NUCLEOTIDE SEQUENCE [LARGE SCALE GENOMIC DNA]</scope>
    <source>
        <strain evidence="14 15">YIT 12062</strain>
    </source>
</reference>
<feature type="domain" description="AAA+ ATPase" evidence="13">
    <location>
        <begin position="36"/>
        <end position="188"/>
    </location>
</feature>
<dbReference type="FunFam" id="3.40.50.300:FF:000014">
    <property type="entry name" value="DNA polymerase III subunit gamma/tau"/>
    <property type="match status" value="1"/>
</dbReference>
<keyword evidence="5" id="KW-0235">DNA replication</keyword>
<evidence type="ECO:0000256" key="10">
    <source>
        <dbReference type="ARBA" id="ARBA00022932"/>
    </source>
</evidence>
<dbReference type="AlphaFoldDB" id="K0YJQ9"/>
<dbReference type="CDD" id="cd00009">
    <property type="entry name" value="AAA"/>
    <property type="match status" value="1"/>
</dbReference>
<evidence type="ECO:0000256" key="8">
    <source>
        <dbReference type="ARBA" id="ARBA00022833"/>
    </source>
</evidence>
<feature type="compositionally biased region" description="Polar residues" evidence="12">
    <location>
        <begin position="457"/>
        <end position="467"/>
    </location>
</feature>
<dbReference type="InterPro" id="IPR008921">
    <property type="entry name" value="DNA_pol3_clamp-load_cplx_C"/>
</dbReference>
<feature type="compositionally biased region" description="Low complexity" evidence="12">
    <location>
        <begin position="391"/>
        <end position="415"/>
    </location>
</feature>
<dbReference type="InterPro" id="IPR050238">
    <property type="entry name" value="DNA_Rep/Repair_Clamp_Loader"/>
</dbReference>
<dbReference type="PANTHER" id="PTHR11669">
    <property type="entry name" value="REPLICATION FACTOR C / DNA POLYMERASE III GAMMA-TAU SUBUNIT"/>
    <property type="match status" value="1"/>
</dbReference>
<evidence type="ECO:0000313" key="14">
    <source>
        <dbReference type="EMBL" id="EJZ83852.1"/>
    </source>
</evidence>
<keyword evidence="8" id="KW-0862">Zinc</keyword>
<dbReference type="eggNOG" id="COG2812">
    <property type="taxonomic scope" value="Bacteria"/>
</dbReference>
<organism evidence="14 15">
    <name type="scientific">Slackia piriformis YIT 12062</name>
    <dbReference type="NCBI Taxonomy" id="742818"/>
    <lineage>
        <taxon>Bacteria</taxon>
        <taxon>Bacillati</taxon>
        <taxon>Actinomycetota</taxon>
        <taxon>Coriobacteriia</taxon>
        <taxon>Eggerthellales</taxon>
        <taxon>Eggerthellaceae</taxon>
        <taxon>Slackia</taxon>
    </lineage>
</organism>
<dbReference type="Gene3D" id="3.40.50.300">
    <property type="entry name" value="P-loop containing nucleotide triphosphate hydrolases"/>
    <property type="match status" value="1"/>
</dbReference>
<keyword evidence="4" id="KW-0548">Nucleotidyltransferase</keyword>
<comment type="caution">
    <text evidence="14">The sequence shown here is derived from an EMBL/GenBank/DDBJ whole genome shotgun (WGS) entry which is preliminary data.</text>
</comment>
<dbReference type="SMART" id="SM00382">
    <property type="entry name" value="AAA"/>
    <property type="match status" value="1"/>
</dbReference>
<dbReference type="GO" id="GO:0003887">
    <property type="term" value="F:DNA-directed DNA polymerase activity"/>
    <property type="evidence" value="ECO:0007669"/>
    <property type="project" value="UniProtKB-KW"/>
</dbReference>
<dbReference type="SUPFAM" id="SSF52540">
    <property type="entry name" value="P-loop containing nucleoside triphosphate hydrolases"/>
    <property type="match status" value="1"/>
</dbReference>
<evidence type="ECO:0000256" key="1">
    <source>
        <dbReference type="ARBA" id="ARBA00006360"/>
    </source>
</evidence>
<dbReference type="GO" id="GO:0009360">
    <property type="term" value="C:DNA polymerase III complex"/>
    <property type="evidence" value="ECO:0007669"/>
    <property type="project" value="InterPro"/>
</dbReference>
<evidence type="ECO:0000313" key="15">
    <source>
        <dbReference type="Proteomes" id="UP000006069"/>
    </source>
</evidence>
<feature type="region of interest" description="Disordered" evidence="12">
    <location>
        <begin position="793"/>
        <end position="829"/>
    </location>
</feature>
<feature type="region of interest" description="Disordered" evidence="12">
    <location>
        <begin position="855"/>
        <end position="958"/>
    </location>
</feature>
<dbReference type="Pfam" id="PF12169">
    <property type="entry name" value="DNA_pol3_gamma3"/>
    <property type="match status" value="1"/>
</dbReference>
<feature type="compositionally biased region" description="Low complexity" evidence="12">
    <location>
        <begin position="804"/>
        <end position="819"/>
    </location>
</feature>
<keyword evidence="6" id="KW-0479">Metal-binding</keyword>
<dbReference type="PANTHER" id="PTHR11669:SF0">
    <property type="entry name" value="PROTEIN STICHEL-LIKE 2"/>
    <property type="match status" value="1"/>
</dbReference>
<dbReference type="GO" id="GO:0006261">
    <property type="term" value="P:DNA-templated DNA replication"/>
    <property type="evidence" value="ECO:0007669"/>
    <property type="project" value="TreeGrafter"/>
</dbReference>
<dbReference type="CDD" id="cd18137">
    <property type="entry name" value="HLD_clamp_pol_III_gamma_tau"/>
    <property type="match status" value="1"/>
</dbReference>